<gene>
    <name evidence="2" type="ORF">Godav_020095</name>
</gene>
<sequence>MWFSPISSKGHGYGSKGKSGRLGRALNKTIHGCGRCFKLFGNSHAPLPEAMTFMEKFFGAQVDTPIDKADAQDGGVKTSVTSYGGKADLIIVKLSFLRSHHVEAVGFSSGIWIGWSESICVEKGQGEELVMTTCGFCGHGSEEVLHVFSINEILKVSHSWARQCTSASKASPYKIQRSLASPSIASSWVCLKTDGLVRNEEGFAAAGGLVCDHNGGWIIEFCRYLGSCTVTEV</sequence>
<organism evidence="2 3">
    <name type="scientific">Gossypium davidsonii</name>
    <name type="common">Davidson's cotton</name>
    <name type="synonym">Gossypium klotzschianum subsp. davidsonii</name>
    <dbReference type="NCBI Taxonomy" id="34287"/>
    <lineage>
        <taxon>Eukaryota</taxon>
        <taxon>Viridiplantae</taxon>
        <taxon>Streptophyta</taxon>
        <taxon>Embryophyta</taxon>
        <taxon>Tracheophyta</taxon>
        <taxon>Spermatophyta</taxon>
        <taxon>Magnoliopsida</taxon>
        <taxon>eudicotyledons</taxon>
        <taxon>Gunneridae</taxon>
        <taxon>Pentapetalae</taxon>
        <taxon>rosids</taxon>
        <taxon>malvids</taxon>
        <taxon>Malvales</taxon>
        <taxon>Malvaceae</taxon>
        <taxon>Malvoideae</taxon>
        <taxon>Gossypium</taxon>
    </lineage>
</organism>
<dbReference type="EMBL" id="JABFAC010000002">
    <property type="protein sequence ID" value="MBA0607832.1"/>
    <property type="molecule type" value="Genomic_DNA"/>
</dbReference>
<protein>
    <recommendedName>
        <fullName evidence="4">RNase H type-1 domain-containing protein</fullName>
    </recommendedName>
</protein>
<evidence type="ECO:0000256" key="1">
    <source>
        <dbReference type="SAM" id="MobiDB-lite"/>
    </source>
</evidence>
<dbReference type="AlphaFoldDB" id="A0A7J8R3C1"/>
<comment type="caution">
    <text evidence="2">The sequence shown here is derived from an EMBL/GenBank/DDBJ whole genome shotgun (WGS) entry which is preliminary data.</text>
</comment>
<dbReference type="Proteomes" id="UP000593561">
    <property type="component" value="Unassembled WGS sequence"/>
</dbReference>
<feature type="region of interest" description="Disordered" evidence="1">
    <location>
        <begin position="1"/>
        <end position="20"/>
    </location>
</feature>
<keyword evidence="3" id="KW-1185">Reference proteome</keyword>
<evidence type="ECO:0000313" key="2">
    <source>
        <dbReference type="EMBL" id="MBA0607832.1"/>
    </source>
</evidence>
<reference evidence="2 3" key="1">
    <citation type="journal article" date="2019" name="Genome Biol. Evol.">
        <title>Insights into the evolution of the New World diploid cottons (Gossypium, subgenus Houzingenia) based on genome sequencing.</title>
        <authorList>
            <person name="Grover C.E."/>
            <person name="Arick M.A. 2nd"/>
            <person name="Thrash A."/>
            <person name="Conover J.L."/>
            <person name="Sanders W.S."/>
            <person name="Peterson D.G."/>
            <person name="Frelichowski J.E."/>
            <person name="Scheffler J.A."/>
            <person name="Scheffler B.E."/>
            <person name="Wendel J.F."/>
        </authorList>
    </citation>
    <scope>NUCLEOTIDE SEQUENCE [LARGE SCALE GENOMIC DNA]</scope>
    <source>
        <strain evidence="2">27</strain>
        <tissue evidence="2">Leaf</tissue>
    </source>
</reference>
<evidence type="ECO:0000313" key="3">
    <source>
        <dbReference type="Proteomes" id="UP000593561"/>
    </source>
</evidence>
<name>A0A7J8R3C1_GOSDV</name>
<proteinExistence type="predicted"/>
<evidence type="ECO:0008006" key="4">
    <source>
        <dbReference type="Google" id="ProtNLM"/>
    </source>
</evidence>
<accession>A0A7J8R3C1</accession>